<dbReference type="InterPro" id="IPR005537">
    <property type="entry name" value="RAMP_III_fam"/>
</dbReference>
<protein>
    <submittedName>
        <fullName evidence="3">CRISPR-associated protein Cmr4</fullName>
    </submittedName>
</protein>
<sequence length="304" mass="33764">MYKQSSALFFQVLTSMHAGGDSQLGVVDLPIQREGHTRFPKVEASSLKGSIRRAVGQHAEQSEVARFFGPTDQGELYASALSFSDARLLFFPVRSVKGVFAWVTCPFVLQRFIDDMKLVHINDLVLPDLENSIPLVTNSPSRIVSDNKVMLEEYVFDVNTDTSGVFSTFIQQLISKLPASELIKRHLESHAIIVSDDDFADFVQLSTEIITRIRINDETGTVDGNGLFNEEYLPSESILYSLVFVSDEHKATSAQYQAEKAENINVIIEKWIPETMQIGANLTLGKGFVAVKMERGGSGHDKAD</sequence>
<evidence type="ECO:0000256" key="1">
    <source>
        <dbReference type="ARBA" id="ARBA00023118"/>
    </source>
</evidence>
<dbReference type="Proteomes" id="UP001185028">
    <property type="component" value="Unassembled WGS sequence"/>
</dbReference>
<dbReference type="Pfam" id="PF03787">
    <property type="entry name" value="RAMPs"/>
    <property type="match status" value="1"/>
</dbReference>
<dbReference type="PANTHER" id="PTHR36700:SF1">
    <property type="entry name" value="CRISPR SYSTEM CMR SUBUNIT CMR4"/>
    <property type="match status" value="1"/>
</dbReference>
<dbReference type="PANTHER" id="PTHR36700">
    <property type="entry name" value="CRISPR SYSTEM CMR SUBUNIT CMR4"/>
    <property type="match status" value="1"/>
</dbReference>
<organism evidence="3 4">
    <name type="scientific">Paenibacillus hunanensis</name>
    <dbReference type="NCBI Taxonomy" id="539262"/>
    <lineage>
        <taxon>Bacteria</taxon>
        <taxon>Bacillati</taxon>
        <taxon>Bacillota</taxon>
        <taxon>Bacilli</taxon>
        <taxon>Bacillales</taxon>
        <taxon>Paenibacillaceae</taxon>
        <taxon>Paenibacillus</taxon>
    </lineage>
</organism>
<proteinExistence type="predicted"/>
<dbReference type="InterPro" id="IPR013410">
    <property type="entry name" value="CRISPR-assoc_RAMP_Cmr4"/>
</dbReference>
<dbReference type="EMBL" id="JAVDQH010000002">
    <property type="protein sequence ID" value="MDR6242747.1"/>
    <property type="molecule type" value="Genomic_DNA"/>
</dbReference>
<dbReference type="RefSeq" id="WP_188774246.1">
    <property type="nucleotide sequence ID" value="NZ_BMMB01000002.1"/>
</dbReference>
<evidence type="ECO:0000313" key="4">
    <source>
        <dbReference type="Proteomes" id="UP001185028"/>
    </source>
</evidence>
<gene>
    <name evidence="3" type="ORF">JOC58_000631</name>
</gene>
<evidence type="ECO:0000313" key="3">
    <source>
        <dbReference type="EMBL" id="MDR6242747.1"/>
    </source>
</evidence>
<name>A0ABU1IU05_9BACL</name>
<dbReference type="NCBIfam" id="TIGR02580">
    <property type="entry name" value="cas_RAMP_Cmr4"/>
    <property type="match status" value="1"/>
</dbReference>
<feature type="domain" description="CRISPR type III-associated protein" evidence="2">
    <location>
        <begin position="10"/>
        <end position="289"/>
    </location>
</feature>
<reference evidence="3 4" key="1">
    <citation type="submission" date="2023-07" db="EMBL/GenBank/DDBJ databases">
        <title>Genomic Encyclopedia of Type Strains, Phase IV (KMG-IV): sequencing the most valuable type-strain genomes for metagenomic binning, comparative biology and taxonomic classification.</title>
        <authorList>
            <person name="Goeker M."/>
        </authorList>
    </citation>
    <scope>NUCLEOTIDE SEQUENCE [LARGE SCALE GENOMIC DNA]</scope>
    <source>
        <strain evidence="3 4">DSM 22170</strain>
    </source>
</reference>
<keyword evidence="1" id="KW-0051">Antiviral defense</keyword>
<comment type="caution">
    <text evidence="3">The sequence shown here is derived from an EMBL/GenBank/DDBJ whole genome shotgun (WGS) entry which is preliminary data.</text>
</comment>
<accession>A0ABU1IU05</accession>
<evidence type="ECO:0000259" key="2">
    <source>
        <dbReference type="Pfam" id="PF03787"/>
    </source>
</evidence>
<keyword evidence="4" id="KW-1185">Reference proteome</keyword>